<dbReference type="GeneID" id="2952638"/>
<dbReference type="EMBL" id="AY186194">
    <property type="protein sequence ID" value="AAP50750.1"/>
    <property type="molecule type" value="Genomic_DNA"/>
</dbReference>
<dbReference type="InterPro" id="IPR003360">
    <property type="entry name" value="US22-like"/>
</dbReference>
<dbReference type="KEGG" id="vg:2952638"/>
<sequence length="695" mass="77557">MRPHRSPHSWQHLRYAGLRTSPDPHSHRLPAPPTHWRPHQPSPLHHMSSLMHALPTPPHQPTSAMHPPTHAPGAPTTLTLPSLDTRTRLASIPPQQHALTKDEFLLMATAWADAFIANTTARATRKWCQRQTGQLLPLGRPANFYAVVTPRSHMRDVGATDLRQLSPTDDWIVLVATLVHEMSPSPQDPPTLCRHEGLFLAIGCHFRVFLFDLPRHTLHLAATDADDFFRHGIGDLPRVYACPTLPPLTVHPPEPVELLSRTWPNAAAAAAAIGHTAAGQTICLQTPGRPPQPCLLTTCWEEVERWLPFCKWPHAGSIVAAVRNFISERLCCAFHLLGIVTTHPWLEYLSEWAAARANWFDTRSRNPSREHTRLAAYQGSTVKRRPKPNKHSRHNAPASDVPPAATPGPAAAAAAATVTHSPKCHAERKSDERAEVDDDGRLLEKNPLAVMLIIIDELGVVYGYCTYDGLVYPLAEDLSHFLRVGLLAALTAGYAAASPDQAAVRLLPDQDPYVWERPRPDALYLWPRPSGGPRDLASQFAFLTRPGRWRLDTDTSTCQSRDEDGWRVRDAQALALPAEAGQEPIPQSDQALVSRALRFDLRYWKLPSGPEEDEDPGEDDSFTLLPYRTWAAGDYNPHWDPQSVRGPNTVMQRRICNHRARANRPFRRPLPIQPRDRDPSVFPKYSSDGVLIVPC</sequence>
<protein>
    <submittedName>
        <fullName evidence="2">Rh230</fullName>
    </submittedName>
</protein>
<organism evidence="2 5">
    <name type="scientific">Rhesus cytomegalovirus (strain 68-1)</name>
    <name type="common">RhCMV</name>
    <dbReference type="NCBI Taxonomy" id="47929"/>
    <lineage>
        <taxon>Viruses</taxon>
        <taxon>Duplodnaviria</taxon>
        <taxon>Heunggongvirae</taxon>
        <taxon>Peploviricota</taxon>
        <taxon>Herviviricetes</taxon>
        <taxon>Herpesvirales</taxon>
        <taxon>Orthoherpesviridae</taxon>
        <taxon>Betaherpesvirinae</taxon>
        <taxon>Cytomegalovirus</taxon>
        <taxon>Cytomegalovirus macacinebeta3</taxon>
    </lineage>
</organism>
<name>Q7TFB4_RHCM6</name>
<accession>I3WF97</accession>
<dbReference type="Proteomes" id="UP000161430">
    <property type="component" value="Segment"/>
</dbReference>
<evidence type="ECO:0000256" key="1">
    <source>
        <dbReference type="SAM" id="MobiDB-lite"/>
    </source>
</evidence>
<feature type="region of interest" description="Disordered" evidence="1">
    <location>
        <begin position="370"/>
        <end position="411"/>
    </location>
</feature>
<proteinExistence type="predicted"/>
<feature type="region of interest" description="Disordered" evidence="1">
    <location>
        <begin position="419"/>
        <end position="438"/>
    </location>
</feature>
<feature type="compositionally biased region" description="Basic and acidic residues" evidence="1">
    <location>
        <begin position="424"/>
        <end position="438"/>
    </location>
</feature>
<evidence type="ECO:0000313" key="4">
    <source>
        <dbReference type="Proteomes" id="UP000101154"/>
    </source>
</evidence>
<organismHost>
    <name type="scientific">Macaca mulatta</name>
    <name type="common">Rhesus macaque</name>
    <dbReference type="NCBI Taxonomy" id="9544"/>
</organismHost>
<dbReference type="Proteomes" id="UP000101154">
    <property type="component" value="Segment"/>
</dbReference>
<feature type="compositionally biased region" description="Basic residues" evidence="1">
    <location>
        <begin position="382"/>
        <end position="394"/>
    </location>
</feature>
<keyword evidence="5" id="KW-1185">Reference proteome</keyword>
<dbReference type="Pfam" id="PF02393">
    <property type="entry name" value="US22"/>
    <property type="match status" value="1"/>
</dbReference>
<dbReference type="OrthoDB" id="4261at10239"/>
<dbReference type="RefSeq" id="YP_068317.1">
    <property type="nucleotide sequence ID" value="NC_006150.1"/>
</dbReference>
<evidence type="ECO:0000313" key="5">
    <source>
        <dbReference type="Proteomes" id="UP000161430"/>
    </source>
</evidence>
<reference evidence="2 5" key="1">
    <citation type="journal article" date="2003" name="J. Virol.">
        <title>Complete sequence and genomic analysis of rhesus cytomegalovirus.</title>
        <authorList>
            <person name="Hansen S.G."/>
            <person name="Strelow L.I."/>
            <person name="Franchi D.C."/>
            <person name="Anders D.G."/>
            <person name="Wong S.W."/>
        </authorList>
    </citation>
    <scope>NUCLEOTIDE SEQUENCE [LARGE SCALE GENOMIC DNA]</scope>
    <source>
        <strain evidence="2">68-1</strain>
    </source>
</reference>
<dbReference type="EMBL" id="JQ795930">
    <property type="protein sequence ID" value="AFL03560.1"/>
    <property type="molecule type" value="Genomic_DNA"/>
</dbReference>
<evidence type="ECO:0000313" key="2">
    <source>
        <dbReference type="EMBL" id="AAP50750.1"/>
    </source>
</evidence>
<accession>Q7TFB4</accession>
<feature type="region of interest" description="Disordered" evidence="1">
    <location>
        <begin position="18"/>
        <end position="74"/>
    </location>
</feature>
<reference evidence="3 4" key="2">
    <citation type="journal article" date="2012" name="J. Virol.">
        <title>Reevaluation of the Coding Potential and Proteomic Analysis of the BAC-Derived Rhesus Cytomegalovirus Strain 68-1.</title>
        <authorList>
            <person name="Malouli D."/>
            <person name="Nakayasu E.S."/>
            <person name="Viswanathan K."/>
            <person name="Camp D.G.II."/>
            <person name="Chang W.L."/>
            <person name="Barry P.A."/>
            <person name="Smith R.D."/>
            <person name="Fruh K."/>
        </authorList>
    </citation>
    <scope>NUCLEOTIDE SEQUENCE [LARGE SCALE GENOMIC DNA]</scope>
    <source>
        <strain evidence="3">68-1 BAC</strain>
    </source>
</reference>
<evidence type="ECO:0000313" key="3">
    <source>
        <dbReference type="EMBL" id="AFL03560.1"/>
    </source>
</evidence>